<evidence type="ECO:0000259" key="5">
    <source>
        <dbReference type="PROSITE" id="PS50943"/>
    </source>
</evidence>
<dbReference type="PROSITE" id="PS50932">
    <property type="entry name" value="HTH_LACI_2"/>
    <property type="match status" value="1"/>
</dbReference>
<evidence type="ECO:0000256" key="2">
    <source>
        <dbReference type="ARBA" id="ARBA00023125"/>
    </source>
</evidence>
<dbReference type="InterPro" id="IPR001387">
    <property type="entry name" value="Cro/C1-type_HTH"/>
</dbReference>
<dbReference type="SUPFAM" id="SSF47413">
    <property type="entry name" value="lambda repressor-like DNA-binding domains"/>
    <property type="match status" value="1"/>
</dbReference>
<evidence type="ECO:0000256" key="3">
    <source>
        <dbReference type="ARBA" id="ARBA00023163"/>
    </source>
</evidence>
<dbReference type="Gene3D" id="3.40.50.2300">
    <property type="match status" value="2"/>
</dbReference>
<reference evidence="6" key="1">
    <citation type="submission" date="2024-08" db="EMBL/GenBank/DDBJ databases">
        <authorList>
            <person name="Chaddad Z."/>
            <person name="Lamrabet M."/>
            <person name="Bouhnik O."/>
            <person name="Alami S."/>
            <person name="Wipf D."/>
            <person name="Courty P.E."/>
            <person name="Missbah El Idrissi M."/>
        </authorList>
    </citation>
    <scope>NUCLEOTIDE SEQUENCE</scope>
    <source>
        <strain evidence="6">LLZ17</strain>
    </source>
</reference>
<dbReference type="GO" id="GO:0000976">
    <property type="term" value="F:transcription cis-regulatory region binding"/>
    <property type="evidence" value="ECO:0007669"/>
    <property type="project" value="TreeGrafter"/>
</dbReference>
<dbReference type="Gene3D" id="1.10.260.40">
    <property type="entry name" value="lambda repressor-like DNA-binding domains"/>
    <property type="match status" value="1"/>
</dbReference>
<dbReference type="Pfam" id="PF13377">
    <property type="entry name" value="Peripla_BP_3"/>
    <property type="match status" value="1"/>
</dbReference>
<evidence type="ECO:0000259" key="4">
    <source>
        <dbReference type="PROSITE" id="PS50932"/>
    </source>
</evidence>
<sequence length="327" mass="34821">MREHVSLATVAARAGVSVSTVSRIVNGEMRRASPATVARVLDAIEAVGYRPNPVGRALQRGQSQLVAMIAANLDNPAMATIAGSTEAALREAGYVMILCDTHDRPELQDEYLYAMRAQMVCGYILVAAVPSPGLSELSASGAPTVFVSRRNPTGNGLFVGIDDCAAGAAAADYFANLGRRTPAVVFPRLGSSASRDRLSGFLARLRERGWSDEGIIQAEGEGRSHLQVGYDAGTRIFGGSHTPDAILCLSDQIAYGVNRSALERGLKIPGDCDVVSIDGTPLNQWVAPWLKSIEIPYAVYGAEIVAGLQSIWRGEPFGERLLPYKFG</sequence>
<dbReference type="RefSeq" id="WP_369719483.1">
    <property type="nucleotide sequence ID" value="NZ_CP165734.1"/>
</dbReference>
<dbReference type="SUPFAM" id="SSF53822">
    <property type="entry name" value="Periplasmic binding protein-like I"/>
    <property type="match status" value="1"/>
</dbReference>
<feature type="domain" description="HTH cro/C1-type" evidence="5">
    <location>
        <begin position="6"/>
        <end position="50"/>
    </location>
</feature>
<proteinExistence type="predicted"/>
<dbReference type="GO" id="GO:0003700">
    <property type="term" value="F:DNA-binding transcription factor activity"/>
    <property type="evidence" value="ECO:0007669"/>
    <property type="project" value="TreeGrafter"/>
</dbReference>
<dbReference type="InterPro" id="IPR028082">
    <property type="entry name" value="Peripla_BP_I"/>
</dbReference>
<dbReference type="SMART" id="SM00354">
    <property type="entry name" value="HTH_LACI"/>
    <property type="match status" value="1"/>
</dbReference>
<dbReference type="EMBL" id="CP165734">
    <property type="protein sequence ID" value="XDV55024.1"/>
    <property type="molecule type" value="Genomic_DNA"/>
</dbReference>
<feature type="domain" description="HTH lacI-type" evidence="4">
    <location>
        <begin position="5"/>
        <end position="60"/>
    </location>
</feature>
<dbReference type="Pfam" id="PF00356">
    <property type="entry name" value="LacI"/>
    <property type="match status" value="1"/>
</dbReference>
<organism evidence="6">
    <name type="scientific">Bradyrhizobium sp. LLZ17</name>
    <dbReference type="NCBI Taxonomy" id="3239388"/>
    <lineage>
        <taxon>Bacteria</taxon>
        <taxon>Pseudomonadati</taxon>
        <taxon>Pseudomonadota</taxon>
        <taxon>Alphaproteobacteria</taxon>
        <taxon>Hyphomicrobiales</taxon>
        <taxon>Nitrobacteraceae</taxon>
        <taxon>Bradyrhizobium</taxon>
    </lineage>
</organism>
<dbReference type="InterPro" id="IPR010982">
    <property type="entry name" value="Lambda_DNA-bd_dom_sf"/>
</dbReference>
<evidence type="ECO:0000256" key="1">
    <source>
        <dbReference type="ARBA" id="ARBA00023015"/>
    </source>
</evidence>
<accession>A0AB39XAE8</accession>
<name>A0AB39XAE8_9BRAD</name>
<dbReference type="InterPro" id="IPR000843">
    <property type="entry name" value="HTH_LacI"/>
</dbReference>
<dbReference type="CDD" id="cd06267">
    <property type="entry name" value="PBP1_LacI_sugar_binding-like"/>
    <property type="match status" value="1"/>
</dbReference>
<protein>
    <submittedName>
        <fullName evidence="6">LacI family DNA-binding transcriptional regulator</fullName>
    </submittedName>
</protein>
<dbReference type="InterPro" id="IPR046335">
    <property type="entry name" value="LacI/GalR-like_sensor"/>
</dbReference>
<dbReference type="PANTHER" id="PTHR30146">
    <property type="entry name" value="LACI-RELATED TRANSCRIPTIONAL REPRESSOR"/>
    <property type="match status" value="1"/>
</dbReference>
<dbReference type="PROSITE" id="PS50943">
    <property type="entry name" value="HTH_CROC1"/>
    <property type="match status" value="1"/>
</dbReference>
<keyword evidence="2 6" id="KW-0238">DNA-binding</keyword>
<evidence type="ECO:0000313" key="6">
    <source>
        <dbReference type="EMBL" id="XDV55024.1"/>
    </source>
</evidence>
<keyword evidence="1" id="KW-0805">Transcription regulation</keyword>
<keyword evidence="3" id="KW-0804">Transcription</keyword>
<dbReference type="CDD" id="cd01392">
    <property type="entry name" value="HTH_LacI"/>
    <property type="match status" value="1"/>
</dbReference>
<dbReference type="AlphaFoldDB" id="A0AB39XAE8"/>
<dbReference type="PANTHER" id="PTHR30146:SF109">
    <property type="entry name" value="HTH-TYPE TRANSCRIPTIONAL REGULATOR GALS"/>
    <property type="match status" value="1"/>
</dbReference>
<gene>
    <name evidence="6" type="ORF">AB8Z38_19425</name>
</gene>